<reference evidence="1 2" key="1">
    <citation type="submission" date="2019-09" db="EMBL/GenBank/DDBJ databases">
        <title>Genome sequence of Adhaeribacter sp. M2.</title>
        <authorList>
            <person name="Srinivasan S."/>
        </authorList>
    </citation>
    <scope>NUCLEOTIDE SEQUENCE [LARGE SCALE GENOMIC DNA]</scope>
    <source>
        <strain evidence="1 2">M2</strain>
    </source>
</reference>
<protein>
    <submittedName>
        <fullName evidence="1">Uncharacterized protein</fullName>
    </submittedName>
</protein>
<dbReference type="RefSeq" id="WP_150903213.1">
    <property type="nucleotide sequence ID" value="NZ_VTWT01000003.1"/>
</dbReference>
<dbReference type="EMBL" id="VTWT01000003">
    <property type="protein sequence ID" value="KAA9340141.1"/>
    <property type="molecule type" value="Genomic_DNA"/>
</dbReference>
<gene>
    <name evidence="1" type="ORF">F0P94_07270</name>
</gene>
<comment type="caution">
    <text evidence="1">The sequence shown here is derived from an EMBL/GenBank/DDBJ whole genome shotgun (WGS) entry which is preliminary data.</text>
</comment>
<evidence type="ECO:0000313" key="2">
    <source>
        <dbReference type="Proteomes" id="UP000326570"/>
    </source>
</evidence>
<organism evidence="1 2">
    <name type="scientific">Adhaeribacter soli</name>
    <dbReference type="NCBI Taxonomy" id="2607655"/>
    <lineage>
        <taxon>Bacteria</taxon>
        <taxon>Pseudomonadati</taxon>
        <taxon>Bacteroidota</taxon>
        <taxon>Cytophagia</taxon>
        <taxon>Cytophagales</taxon>
        <taxon>Hymenobacteraceae</taxon>
        <taxon>Adhaeribacter</taxon>
    </lineage>
</organism>
<keyword evidence="2" id="KW-1185">Reference proteome</keyword>
<proteinExistence type="predicted"/>
<name>A0A5N1J0S7_9BACT</name>
<dbReference type="Proteomes" id="UP000326570">
    <property type="component" value="Unassembled WGS sequence"/>
</dbReference>
<sequence length="248" mass="28320">MLQLKEILTNTNPSTISRSVTTPGGNFNPLARFTAEQLLNVVICFHEYLARQESFKTWLPTLFIDENNLEPLLKICASFAQDKKALLQFKMRINRGLIISGAPSQGKTHILRLFQRLIGYYSQGESFGLVNAQKVVREFEQNGATVVDRYSNKRNMKCELIDYAYDDILAERPARHYGGPETLVMPEIIEIRESVMNNHGIKTYFTTNHRSAVIKDIYGDRTIERILAMCDPVVFPPEAGKFRHNSMS</sequence>
<dbReference type="Gene3D" id="3.40.50.300">
    <property type="entry name" value="P-loop containing nucleotide triphosphate hydrolases"/>
    <property type="match status" value="1"/>
</dbReference>
<accession>A0A5N1J0S7</accession>
<dbReference type="AlphaFoldDB" id="A0A5N1J0S7"/>
<dbReference type="SUPFAM" id="SSF52540">
    <property type="entry name" value="P-loop containing nucleoside triphosphate hydrolases"/>
    <property type="match status" value="1"/>
</dbReference>
<dbReference type="InterPro" id="IPR027417">
    <property type="entry name" value="P-loop_NTPase"/>
</dbReference>
<evidence type="ECO:0000313" key="1">
    <source>
        <dbReference type="EMBL" id="KAA9340141.1"/>
    </source>
</evidence>